<dbReference type="AlphaFoldDB" id="A0A0B0N911"/>
<evidence type="ECO:0000313" key="3">
    <source>
        <dbReference type="Proteomes" id="UP000032142"/>
    </source>
</evidence>
<feature type="region of interest" description="Disordered" evidence="1">
    <location>
        <begin position="1"/>
        <end position="26"/>
    </location>
</feature>
<dbReference type="EMBL" id="JRRC01529995">
    <property type="protein sequence ID" value="KHG09147.1"/>
    <property type="molecule type" value="Genomic_DNA"/>
</dbReference>
<feature type="compositionally biased region" description="Basic residues" evidence="1">
    <location>
        <begin position="7"/>
        <end position="16"/>
    </location>
</feature>
<dbReference type="Proteomes" id="UP000032142">
    <property type="component" value="Unassembled WGS sequence"/>
</dbReference>
<reference evidence="3" key="1">
    <citation type="submission" date="2014-09" db="EMBL/GenBank/DDBJ databases">
        <authorList>
            <person name="Mudge J."/>
            <person name="Ramaraj T."/>
            <person name="Lindquist I.E."/>
            <person name="Bharti A.K."/>
            <person name="Sundararajan A."/>
            <person name="Cameron C.T."/>
            <person name="Woodward J.E."/>
            <person name="May G.D."/>
            <person name="Brubaker C."/>
            <person name="Broadhvest J."/>
            <person name="Wilkins T.A."/>
        </authorList>
    </citation>
    <scope>NUCLEOTIDE SEQUENCE</scope>
    <source>
        <strain evidence="3">cv. AKA8401</strain>
    </source>
</reference>
<comment type="caution">
    <text evidence="2">The sequence shown here is derived from an EMBL/GenBank/DDBJ whole genome shotgun (WGS) entry which is preliminary data.</text>
</comment>
<evidence type="ECO:0000313" key="2">
    <source>
        <dbReference type="EMBL" id="KHG09147.1"/>
    </source>
</evidence>
<sequence length="89" mass="10024">MSQKGTKQTKSRRSRVAHTPVPFEGIDQGFHDSHSLAIDPHYRVQFNRSNMAWQSCHKAVAHGHVSFSRSCILHGKGYLGRKKANSKPI</sequence>
<gene>
    <name evidence="2" type="ORF">F383_36347</name>
</gene>
<accession>A0A0B0N911</accession>
<keyword evidence="3" id="KW-1185">Reference proteome</keyword>
<proteinExistence type="predicted"/>
<organism evidence="2 3">
    <name type="scientific">Gossypium arboreum</name>
    <name type="common">Tree cotton</name>
    <name type="synonym">Gossypium nanking</name>
    <dbReference type="NCBI Taxonomy" id="29729"/>
    <lineage>
        <taxon>Eukaryota</taxon>
        <taxon>Viridiplantae</taxon>
        <taxon>Streptophyta</taxon>
        <taxon>Embryophyta</taxon>
        <taxon>Tracheophyta</taxon>
        <taxon>Spermatophyta</taxon>
        <taxon>Magnoliopsida</taxon>
        <taxon>eudicotyledons</taxon>
        <taxon>Gunneridae</taxon>
        <taxon>Pentapetalae</taxon>
        <taxon>rosids</taxon>
        <taxon>malvids</taxon>
        <taxon>Malvales</taxon>
        <taxon>Malvaceae</taxon>
        <taxon>Malvoideae</taxon>
        <taxon>Gossypium</taxon>
    </lineage>
</organism>
<evidence type="ECO:0000256" key="1">
    <source>
        <dbReference type="SAM" id="MobiDB-lite"/>
    </source>
</evidence>
<protein>
    <submittedName>
        <fullName evidence="2">1,4-alpha-glucan branching enzyme GlgB</fullName>
    </submittedName>
</protein>
<name>A0A0B0N911_GOSAR</name>